<keyword evidence="2" id="KW-0963">Cytoplasm</keyword>
<feature type="compositionally biased region" description="Basic and acidic residues" evidence="5">
    <location>
        <begin position="196"/>
        <end position="214"/>
    </location>
</feature>
<keyword evidence="7" id="KW-1185">Reference proteome</keyword>
<comment type="subcellular location">
    <subcellularLocation>
        <location evidence="1">Cytoplasm</location>
    </subcellularLocation>
</comment>
<dbReference type="PANTHER" id="PTHR45783:SF3">
    <property type="entry name" value="KINESIN LIGHT CHAIN"/>
    <property type="match status" value="1"/>
</dbReference>
<feature type="non-terminal residue" evidence="6">
    <location>
        <position position="1"/>
    </location>
</feature>
<evidence type="ECO:0000256" key="2">
    <source>
        <dbReference type="ARBA" id="ARBA00022490"/>
    </source>
</evidence>
<keyword evidence="4" id="KW-0802">TPR repeat</keyword>
<dbReference type="PANTHER" id="PTHR45783">
    <property type="entry name" value="KINESIN LIGHT CHAIN"/>
    <property type="match status" value="1"/>
</dbReference>
<evidence type="ECO:0000256" key="1">
    <source>
        <dbReference type="ARBA" id="ARBA00004496"/>
    </source>
</evidence>
<evidence type="ECO:0000256" key="5">
    <source>
        <dbReference type="SAM" id="MobiDB-lite"/>
    </source>
</evidence>
<dbReference type="InterPro" id="IPR002151">
    <property type="entry name" value="Kinesin_light"/>
</dbReference>
<evidence type="ECO:0000313" key="7">
    <source>
        <dbReference type="Proteomes" id="UP001189429"/>
    </source>
</evidence>
<name>A0ABN9XZL3_9DINO</name>
<feature type="region of interest" description="Disordered" evidence="5">
    <location>
        <begin position="158"/>
        <end position="221"/>
    </location>
</feature>
<dbReference type="SUPFAM" id="SSF48452">
    <property type="entry name" value="TPR-like"/>
    <property type="match status" value="2"/>
</dbReference>
<keyword evidence="3" id="KW-0677">Repeat</keyword>
<dbReference type="Proteomes" id="UP001189429">
    <property type="component" value="Unassembled WGS sequence"/>
</dbReference>
<evidence type="ECO:0008006" key="8">
    <source>
        <dbReference type="Google" id="ProtNLM"/>
    </source>
</evidence>
<reference evidence="6" key="1">
    <citation type="submission" date="2023-10" db="EMBL/GenBank/DDBJ databases">
        <authorList>
            <person name="Chen Y."/>
            <person name="Shah S."/>
            <person name="Dougan E. K."/>
            <person name="Thang M."/>
            <person name="Chan C."/>
        </authorList>
    </citation>
    <scope>NUCLEOTIDE SEQUENCE [LARGE SCALE GENOMIC DNA]</scope>
</reference>
<sequence>VPSRFFTFPRPGEGPWWPKPAPQTRRPNVFRSVGSLGVGPNHRPSPQPLPLEQSWPELQPRRAAAPRRAALRAGARSSQQHGSSSQCGRGSARGAASQRHESSSQCGRRSARGAAGCSRRGDPRHAGRPRLRPAGWLLGAAPAGAGPAGGLLARARAPGPVQRLLPRRGHQDPVGRRREGRHAAARLQRRRASGTRRSDCDPPGRPAREADHAGGVRHQPPSDRFFVALAGGTCPRHAVWHGGLRAAGQQVQRRAGVLAGLLWLRPEQHHLDERQGSERTKRTIMGPTTLAVMMSPWEGGKTLQRAWCCLEIALHALVGHDIVIVLTPAEKERFLDAFRKDFHSIMNNTCTVDVLKAEATKKEDKEWVVKEMQAVEGGVPKINQMIISSIFAALTQVARSAVESAGGDKDAEVAMLCNNLARLLKARGQYGAETEGLMRRALAIGEKALGPQHLDVAIWCNNLARLLQAQGQCGAEAEGLMRRALAIGEKALGPQHPAVATWCSNLATVLQARGQCGAETEGLMRRALAIGEKALGPQHPHVATGCSNLVQLLQDRGQCGAETEGLMRRALAIGEKALGPQHPAVATRCNNLARLLQDQGQYGAETEGLMRRALAISEKALGPQHPDVAIRCNNLARLLQDRGQYGAETEGLMRRALAIGEKALGPQHPAVATYSNNLAALLRARGQCGVQ</sequence>
<gene>
    <name evidence="6" type="ORF">PCOR1329_LOCUS81257</name>
</gene>
<evidence type="ECO:0000313" key="6">
    <source>
        <dbReference type="EMBL" id="CAK0905594.1"/>
    </source>
</evidence>
<evidence type="ECO:0000256" key="4">
    <source>
        <dbReference type="ARBA" id="ARBA00022803"/>
    </source>
</evidence>
<feature type="compositionally biased region" description="Low complexity" evidence="5">
    <location>
        <begin position="103"/>
        <end position="118"/>
    </location>
</feature>
<dbReference type="EMBL" id="CAUYUJ010021587">
    <property type="protein sequence ID" value="CAK0905594.1"/>
    <property type="molecule type" value="Genomic_DNA"/>
</dbReference>
<evidence type="ECO:0000256" key="3">
    <source>
        <dbReference type="ARBA" id="ARBA00022737"/>
    </source>
</evidence>
<accession>A0ABN9XZL3</accession>
<feature type="region of interest" description="Disordered" evidence="5">
    <location>
        <begin position="1"/>
        <end position="131"/>
    </location>
</feature>
<comment type="caution">
    <text evidence="6">The sequence shown here is derived from an EMBL/GenBank/DDBJ whole genome shotgun (WGS) entry which is preliminary data.</text>
</comment>
<dbReference type="Pfam" id="PF13424">
    <property type="entry name" value="TPR_12"/>
    <property type="match status" value="2"/>
</dbReference>
<feature type="compositionally biased region" description="Basic residues" evidence="5">
    <location>
        <begin position="178"/>
        <end position="194"/>
    </location>
</feature>
<feature type="compositionally biased region" description="Low complexity" evidence="5">
    <location>
        <begin position="61"/>
        <end position="90"/>
    </location>
</feature>
<proteinExistence type="predicted"/>
<dbReference type="Pfam" id="PF13374">
    <property type="entry name" value="TPR_10"/>
    <property type="match status" value="3"/>
</dbReference>
<protein>
    <recommendedName>
        <fullName evidence="8">Kinesin light chain</fullName>
    </recommendedName>
</protein>
<dbReference type="InterPro" id="IPR011990">
    <property type="entry name" value="TPR-like_helical_dom_sf"/>
</dbReference>
<organism evidence="6 7">
    <name type="scientific">Prorocentrum cordatum</name>
    <dbReference type="NCBI Taxonomy" id="2364126"/>
    <lineage>
        <taxon>Eukaryota</taxon>
        <taxon>Sar</taxon>
        <taxon>Alveolata</taxon>
        <taxon>Dinophyceae</taxon>
        <taxon>Prorocentrales</taxon>
        <taxon>Prorocentraceae</taxon>
        <taxon>Prorocentrum</taxon>
    </lineage>
</organism>
<dbReference type="PRINTS" id="PR00381">
    <property type="entry name" value="KINESINLIGHT"/>
</dbReference>
<dbReference type="Gene3D" id="1.25.40.10">
    <property type="entry name" value="Tetratricopeptide repeat domain"/>
    <property type="match status" value="2"/>
</dbReference>